<dbReference type="EMBL" id="AKGD01000003">
    <property type="protein sequence ID" value="EIT68735.1"/>
    <property type="molecule type" value="Genomic_DNA"/>
</dbReference>
<evidence type="ECO:0000313" key="4">
    <source>
        <dbReference type="Proteomes" id="UP000003704"/>
    </source>
</evidence>
<feature type="region of interest" description="Disordered" evidence="1">
    <location>
        <begin position="460"/>
        <end position="489"/>
    </location>
</feature>
<proteinExistence type="predicted"/>
<dbReference type="Proteomes" id="UP000003704">
    <property type="component" value="Unassembled WGS sequence"/>
</dbReference>
<accession>I8T472</accession>
<dbReference type="InterPro" id="IPR012683">
    <property type="entry name" value="CHP02302_TM"/>
</dbReference>
<dbReference type="Pfam" id="PF13779">
    <property type="entry name" value="DUF4175"/>
    <property type="match status" value="1"/>
</dbReference>
<dbReference type="RefSeq" id="WP_007186865.1">
    <property type="nucleotide sequence ID" value="NZ_AKGD01000003.1"/>
</dbReference>
<evidence type="ECO:0000256" key="2">
    <source>
        <dbReference type="SAM" id="Phobius"/>
    </source>
</evidence>
<feature type="transmembrane region" description="Helical" evidence="2">
    <location>
        <begin position="21"/>
        <end position="39"/>
    </location>
</feature>
<keyword evidence="2" id="KW-0812">Transmembrane</keyword>
<dbReference type="STRING" id="1172194.WQQ_39300"/>
<gene>
    <name evidence="3" type="ORF">WQQ_39300</name>
</gene>
<keyword evidence="2" id="KW-0472">Membrane</keyword>
<organism evidence="3 4">
    <name type="scientific">Hydrocarboniphaga effusa AP103</name>
    <dbReference type="NCBI Taxonomy" id="1172194"/>
    <lineage>
        <taxon>Bacteria</taxon>
        <taxon>Pseudomonadati</taxon>
        <taxon>Pseudomonadota</taxon>
        <taxon>Gammaproteobacteria</taxon>
        <taxon>Nevskiales</taxon>
        <taxon>Nevskiaceae</taxon>
        <taxon>Hydrocarboniphaga</taxon>
    </lineage>
</organism>
<feature type="transmembrane region" description="Helical" evidence="2">
    <location>
        <begin position="45"/>
        <end position="62"/>
    </location>
</feature>
<evidence type="ECO:0008006" key="5">
    <source>
        <dbReference type="Google" id="ProtNLM"/>
    </source>
</evidence>
<name>I8T472_9GAMM</name>
<reference evidence="3 4" key="1">
    <citation type="journal article" date="2012" name="J. Bacteriol.">
        <title>Genome Sequence of n-Alkane-Degrading Hydrocarboniphaga effusa Strain AP103T (ATCC BAA-332T).</title>
        <authorList>
            <person name="Chang H.K."/>
            <person name="Zylstra G.J."/>
            <person name="Chae J.C."/>
        </authorList>
    </citation>
    <scope>NUCLEOTIDE SEQUENCE [LARGE SCALE GENOMIC DNA]</scope>
    <source>
        <strain evidence="3 4">AP103</strain>
    </source>
</reference>
<evidence type="ECO:0000313" key="3">
    <source>
        <dbReference type="EMBL" id="EIT68735.1"/>
    </source>
</evidence>
<feature type="transmembrane region" description="Helical" evidence="2">
    <location>
        <begin position="131"/>
        <end position="150"/>
    </location>
</feature>
<comment type="caution">
    <text evidence="3">The sequence shown here is derived from an EMBL/GenBank/DDBJ whole genome shotgun (WGS) entry which is preliminary data.</text>
</comment>
<keyword evidence="2" id="KW-1133">Transmembrane helix</keyword>
<dbReference type="OrthoDB" id="780137at2"/>
<dbReference type="PATRIC" id="fig|1172194.4.peg.3813"/>
<feature type="compositionally biased region" description="Basic and acidic residues" evidence="1">
    <location>
        <begin position="464"/>
        <end position="480"/>
    </location>
</feature>
<sequence>MTEPIVVHLLGLLSAARRRTLVVALLWALPALCVVSFAVWQSGSMVMLGAALAIVIACAVLARRRLKPLDRHWLVRQLNARIPAADDSLDLLLFAPEQSGPLVRLQQQRLRERLREAPLPDLRPAYPWSRLALAWLSAAIACGLLLWQPWHGHSLPVVANEAGDGAAGIARGSFEARLRIEPPPYTGLRASDDTSPEVRLPEGSRLQWTLRFGSQPTAVSLQFHDGSSLVLQRKAEGWIGERRVEASTLYRVVAVGAGIDEQRLYRLDVIPDRAPEIVVRAPQQTLNELSPDQSQWSLSFEARDDYGLAMAELSISLAQGSGEQIEVREQKRVLEGSGGARERRYQQTLDLQALGFAQGDDLIVRLSVGDNREPEPNVSRSASFILRWPAEASEQGEGLQGVAQKTMPAYFRSQRQIIIDTEALIAQKPGLDESEFEKRADAIGFDQKMLRLRYGQFLGEESESPGHEEGNEAEHEDHAQARRSAGSRADEVMREFGHTHDIAEAATLLDDQTKQLLRRALAAMWAAEGQLRMGQLQAALPHEHEALEAIKQVQQSTRIYLARMGLDLPAVDPARRLTGDRTGLSDPQPIALGDDVADAAPLVETWRALDSGALPEIRALREWLDAHPQPGDRAIALLRSADELRRSPACVECRERFKAQLWPLLPMQRAALRARSAPDAEAQAFGRGLRGARP</sequence>
<evidence type="ECO:0000256" key="1">
    <source>
        <dbReference type="SAM" id="MobiDB-lite"/>
    </source>
</evidence>
<keyword evidence="4" id="KW-1185">Reference proteome</keyword>
<protein>
    <recommendedName>
        <fullName evidence="5">DUF4175 domain-containing protein</fullName>
    </recommendedName>
</protein>
<dbReference type="AlphaFoldDB" id="I8T472"/>